<dbReference type="EMBL" id="CAJPWZ010001281">
    <property type="protein sequence ID" value="CAG2211907.1"/>
    <property type="molecule type" value="Genomic_DNA"/>
</dbReference>
<dbReference type="Proteomes" id="UP000683360">
    <property type="component" value="Unassembled WGS sequence"/>
</dbReference>
<dbReference type="AlphaFoldDB" id="A0A8S3RZZ3"/>
<comment type="caution">
    <text evidence="3">The sequence shown here is derived from an EMBL/GenBank/DDBJ whole genome shotgun (WGS) entry which is preliminary data.</text>
</comment>
<accession>A0A8S3RZZ3</accession>
<evidence type="ECO:0000259" key="2">
    <source>
        <dbReference type="Pfam" id="PF20700"/>
    </source>
</evidence>
<dbReference type="InterPro" id="IPR049012">
    <property type="entry name" value="Mutator_transp_dom"/>
</dbReference>
<dbReference type="Gene3D" id="3.30.160.60">
    <property type="entry name" value="Classic Zinc Finger"/>
    <property type="match status" value="1"/>
</dbReference>
<sequence>MLKHRFQRGDAYECVRCQTSKPVINSYKHVVNHIRKQHLLATQCPYWCTLCDYRCDTQEELAKHVDTYPVHKKIVGIQKTSGITINPDSFCGHSDMPYFISSDDIVAFNKEKSEEHYSQKRMETKNKTWLPHMPKQLKITEGLVPPAKEAVRRDLFSETHLEDCCLYLTSRKSTRMIHAGLGYAQIRNFLTECNLPVMSKSCFQKHEKKIGKIFVSAAEESCKNAQQLEKEISADKAENKRLDNAGVLYITSDEEYNSMTLLNLQNKLTTFNSSNILLTSSARDILAELNCQSNIPDKEPITPISLHIRTPVIDPQFLSLSLTTILQNKTSSVKTNLHLFQPSARCQNICR</sequence>
<name>A0A8S3RZZ3_MYTED</name>
<gene>
    <name evidence="3" type="ORF">MEDL_25903</name>
</gene>
<feature type="domain" description="Mutator-like transposase" evidence="2">
    <location>
        <begin position="174"/>
        <end position="259"/>
    </location>
</feature>
<evidence type="ECO:0000313" key="4">
    <source>
        <dbReference type="Proteomes" id="UP000683360"/>
    </source>
</evidence>
<keyword evidence="4" id="KW-1185">Reference proteome</keyword>
<organism evidence="3 4">
    <name type="scientific">Mytilus edulis</name>
    <name type="common">Blue mussel</name>
    <dbReference type="NCBI Taxonomy" id="6550"/>
    <lineage>
        <taxon>Eukaryota</taxon>
        <taxon>Metazoa</taxon>
        <taxon>Spiralia</taxon>
        <taxon>Lophotrochozoa</taxon>
        <taxon>Mollusca</taxon>
        <taxon>Bivalvia</taxon>
        <taxon>Autobranchia</taxon>
        <taxon>Pteriomorphia</taxon>
        <taxon>Mytilida</taxon>
        <taxon>Mytiloidea</taxon>
        <taxon>Mytilidae</taxon>
        <taxon>Mytilinae</taxon>
        <taxon>Mytilus</taxon>
    </lineage>
</organism>
<protein>
    <recommendedName>
        <fullName evidence="2">Mutator-like transposase domain-containing protein</fullName>
    </recommendedName>
</protein>
<feature type="coiled-coil region" evidence="1">
    <location>
        <begin position="218"/>
        <end position="245"/>
    </location>
</feature>
<proteinExistence type="predicted"/>
<dbReference type="Pfam" id="PF20700">
    <property type="entry name" value="Mutator"/>
    <property type="match status" value="1"/>
</dbReference>
<evidence type="ECO:0000313" key="3">
    <source>
        <dbReference type="EMBL" id="CAG2211907.1"/>
    </source>
</evidence>
<reference evidence="3" key="1">
    <citation type="submission" date="2021-03" db="EMBL/GenBank/DDBJ databases">
        <authorList>
            <person name="Bekaert M."/>
        </authorList>
    </citation>
    <scope>NUCLEOTIDE SEQUENCE</scope>
</reference>
<keyword evidence="1" id="KW-0175">Coiled coil</keyword>
<evidence type="ECO:0000256" key="1">
    <source>
        <dbReference type="SAM" id="Coils"/>
    </source>
</evidence>
<dbReference type="OrthoDB" id="6202198at2759"/>